<feature type="transmembrane region" description="Helical" evidence="10">
    <location>
        <begin position="97"/>
        <end position="115"/>
    </location>
</feature>
<keyword evidence="8 10" id="KW-1133">Transmembrane helix</keyword>
<dbReference type="GO" id="GO:0055085">
    <property type="term" value="P:transmembrane transport"/>
    <property type="evidence" value="ECO:0007669"/>
    <property type="project" value="InterPro"/>
</dbReference>
<keyword evidence="5 10" id="KW-0812">Transmembrane</keyword>
<dbReference type="EMBL" id="DRLD01000174">
    <property type="protein sequence ID" value="HED10279.1"/>
    <property type="molecule type" value="Genomic_DNA"/>
</dbReference>
<dbReference type="Proteomes" id="UP000886005">
    <property type="component" value="Unassembled WGS sequence"/>
</dbReference>
<feature type="transmembrane region" description="Helical" evidence="10">
    <location>
        <begin position="127"/>
        <end position="147"/>
    </location>
</feature>
<keyword evidence="4 10" id="KW-0288">FMN</keyword>
<keyword evidence="2 10" id="KW-0597">Phosphoprotein</keyword>
<evidence type="ECO:0000256" key="1">
    <source>
        <dbReference type="ARBA" id="ARBA00022448"/>
    </source>
</evidence>
<evidence type="ECO:0000256" key="3">
    <source>
        <dbReference type="ARBA" id="ARBA00022630"/>
    </source>
</evidence>
<evidence type="ECO:0000256" key="10">
    <source>
        <dbReference type="HAMAP-Rule" id="MF_00462"/>
    </source>
</evidence>
<dbReference type="Pfam" id="PF03116">
    <property type="entry name" value="NQR2_RnfD_RnfE"/>
    <property type="match status" value="1"/>
</dbReference>
<evidence type="ECO:0000256" key="4">
    <source>
        <dbReference type="ARBA" id="ARBA00022643"/>
    </source>
</evidence>
<dbReference type="PANTHER" id="PTHR30578:SF0">
    <property type="entry name" value="ION-TRANSLOCATING OXIDOREDUCTASE COMPLEX SUBUNIT D"/>
    <property type="match status" value="1"/>
</dbReference>
<keyword evidence="9 10" id="KW-0472">Membrane</keyword>
<name>A0A7V1LLM6_CALAY</name>
<feature type="transmembrane region" description="Helical" evidence="10">
    <location>
        <begin position="195"/>
        <end position="219"/>
    </location>
</feature>
<keyword evidence="6 10" id="KW-1278">Translocase</keyword>
<comment type="caution">
    <text evidence="10">Lacks conserved residue(s) required for the propagation of feature annotation.</text>
</comment>
<evidence type="ECO:0000256" key="8">
    <source>
        <dbReference type="ARBA" id="ARBA00022989"/>
    </source>
</evidence>
<feature type="modified residue" description="FMN phosphoryl threonine" evidence="10">
    <location>
        <position position="177"/>
    </location>
</feature>
<evidence type="ECO:0000256" key="7">
    <source>
        <dbReference type="ARBA" id="ARBA00022982"/>
    </source>
</evidence>
<evidence type="ECO:0000256" key="6">
    <source>
        <dbReference type="ARBA" id="ARBA00022967"/>
    </source>
</evidence>
<organism evidence="11">
    <name type="scientific">Caldithrix abyssi</name>
    <dbReference type="NCBI Taxonomy" id="187145"/>
    <lineage>
        <taxon>Bacteria</taxon>
        <taxon>Pseudomonadati</taxon>
        <taxon>Calditrichota</taxon>
        <taxon>Calditrichia</taxon>
        <taxon>Calditrichales</taxon>
        <taxon>Calditrichaceae</taxon>
        <taxon>Caldithrix</taxon>
    </lineage>
</organism>
<evidence type="ECO:0000256" key="5">
    <source>
        <dbReference type="ARBA" id="ARBA00022692"/>
    </source>
</evidence>
<dbReference type="NCBIfam" id="TIGR01946">
    <property type="entry name" value="rnfD"/>
    <property type="match status" value="1"/>
</dbReference>
<keyword evidence="3 10" id="KW-0285">Flavoprotein</keyword>
<dbReference type="EC" id="7.-.-.-" evidence="10"/>
<dbReference type="InterPro" id="IPR004338">
    <property type="entry name" value="NqrB/RnfD"/>
</dbReference>
<keyword evidence="7 10" id="KW-0249">Electron transport</keyword>
<reference evidence="11" key="1">
    <citation type="journal article" date="2020" name="mSystems">
        <title>Genome- and Community-Level Interaction Insights into Carbon Utilization and Element Cycling Functions of Hydrothermarchaeota in Hydrothermal Sediment.</title>
        <authorList>
            <person name="Zhou Z."/>
            <person name="Liu Y."/>
            <person name="Xu W."/>
            <person name="Pan J."/>
            <person name="Luo Z.H."/>
            <person name="Li M."/>
        </authorList>
    </citation>
    <scope>NUCLEOTIDE SEQUENCE [LARGE SCALE GENOMIC DNA]</scope>
    <source>
        <strain evidence="11">HyVt-456</strain>
    </source>
</reference>
<comment type="subcellular location">
    <subcellularLocation>
        <location evidence="10">Cell membrane</location>
        <topology evidence="10">Multi-pass membrane protein</topology>
    </subcellularLocation>
</comment>
<comment type="cofactor">
    <cofactor evidence="10">
        <name>FMN</name>
        <dbReference type="ChEBI" id="CHEBI:58210"/>
    </cofactor>
</comment>
<sequence length="344" mass="37307">MEKKIELLLSSSPFLKQQEDTPAVMRQVIYSLLPAVLAALWYFGISALMVMLTAVSFALLTEGVYNRLNHKKQTLHDGSALLTGLLLAMTLPPGIPLWMAALGSFVAIALGKLIFGGLGSNIFNPALVGRAFLQASFPVSLTTWVAAGSLRNFGDWRGPAFTIPFIQEKVDVLTTATPLSMMKFEGHLTPLNQLFLGHSAGSLGETSALLLLLGGLYMVIRNYINWRIPVAIFAAVMVFAGGLHLLNPEKFAPFYFHLFSGGLMLGALFMATDPVSSPITHKGCWIFGIGIGFLVVLIRTFGGLPEGVMYAILLMNSVSPLLNRVTQPRIYGAVDDRHKAKSKP</sequence>
<feature type="transmembrane region" description="Helical" evidence="10">
    <location>
        <begin position="283"/>
        <end position="301"/>
    </location>
</feature>
<comment type="similarity">
    <text evidence="10">Belongs to the NqrB/RnfD family.</text>
</comment>
<protein>
    <recommendedName>
        <fullName evidence="10">Ion-translocating oxidoreductase complex subunit D</fullName>
        <ecNumber evidence="10">7.-.-.-</ecNumber>
    </recommendedName>
    <alternativeName>
        <fullName evidence="10">Rnf electron transport complex subunit D</fullName>
    </alternativeName>
</protein>
<comment type="function">
    <text evidence="10">Part of a membrane-bound complex that couples electron transfer with translocation of ions across the membrane.</text>
</comment>
<evidence type="ECO:0000256" key="2">
    <source>
        <dbReference type="ARBA" id="ARBA00022553"/>
    </source>
</evidence>
<keyword evidence="10" id="KW-1003">Cell membrane</keyword>
<comment type="caution">
    <text evidence="11">The sequence shown here is derived from an EMBL/GenBank/DDBJ whole genome shotgun (WGS) entry which is preliminary data.</text>
</comment>
<proteinExistence type="inferred from homology"/>
<accession>A0A7V1LLM6</accession>
<evidence type="ECO:0000313" key="11">
    <source>
        <dbReference type="EMBL" id="HED10279.1"/>
    </source>
</evidence>
<dbReference type="GO" id="GO:0022900">
    <property type="term" value="P:electron transport chain"/>
    <property type="evidence" value="ECO:0007669"/>
    <property type="project" value="UniProtKB-UniRule"/>
</dbReference>
<feature type="transmembrane region" description="Helical" evidence="10">
    <location>
        <begin position="226"/>
        <end position="246"/>
    </location>
</feature>
<dbReference type="HAMAP" id="MF_00462">
    <property type="entry name" value="RsxD_RnfD"/>
    <property type="match status" value="1"/>
</dbReference>
<keyword evidence="1 10" id="KW-0813">Transport</keyword>
<dbReference type="AlphaFoldDB" id="A0A7V1LLM6"/>
<dbReference type="PANTHER" id="PTHR30578">
    <property type="entry name" value="ELECTRON TRANSPORT COMPLEX PROTEIN RNFD"/>
    <property type="match status" value="1"/>
</dbReference>
<comment type="subunit">
    <text evidence="10">The complex is composed of six subunits: RnfA, RnfB, RnfC, RnfD, RnfE and RnfG.</text>
</comment>
<gene>
    <name evidence="10" type="primary">rnfD</name>
    <name evidence="11" type="ORF">ENJ10_06295</name>
</gene>
<feature type="transmembrane region" description="Helical" evidence="10">
    <location>
        <begin position="252"/>
        <end position="271"/>
    </location>
</feature>
<dbReference type="GO" id="GO:0005886">
    <property type="term" value="C:plasma membrane"/>
    <property type="evidence" value="ECO:0007669"/>
    <property type="project" value="UniProtKB-SubCell"/>
</dbReference>
<evidence type="ECO:0000256" key="9">
    <source>
        <dbReference type="ARBA" id="ARBA00023136"/>
    </source>
</evidence>
<dbReference type="InterPro" id="IPR011303">
    <property type="entry name" value="RnfD_bac"/>
</dbReference>